<dbReference type="PANTHER" id="PTHR42648">
    <property type="entry name" value="TRANSPOSASE, PUTATIVE-RELATED"/>
    <property type="match status" value="1"/>
</dbReference>
<dbReference type="GO" id="GO:0016787">
    <property type="term" value="F:hydrolase activity"/>
    <property type="evidence" value="ECO:0007669"/>
    <property type="project" value="UniProtKB-KW"/>
</dbReference>
<keyword evidence="1" id="KW-0479">Metal-binding</keyword>
<reference evidence="6" key="1">
    <citation type="journal article" date="2019" name="Plant Biotechnol. J.">
        <title>Genome sequencing of the Australian wild diploid species Gossypium australe highlights disease resistance and delayed gland morphogenesis.</title>
        <authorList>
            <person name="Cai Y."/>
            <person name="Cai X."/>
            <person name="Wang Q."/>
            <person name="Wang P."/>
            <person name="Zhang Y."/>
            <person name="Cai C."/>
            <person name="Xu Y."/>
            <person name="Wang K."/>
            <person name="Zhou Z."/>
            <person name="Wang C."/>
            <person name="Geng S."/>
            <person name="Li B."/>
            <person name="Dong Q."/>
            <person name="Hou Y."/>
            <person name="Wang H."/>
            <person name="Ai P."/>
            <person name="Liu Z."/>
            <person name="Yi F."/>
            <person name="Sun M."/>
            <person name="An G."/>
            <person name="Cheng J."/>
            <person name="Zhang Y."/>
            <person name="Shi Q."/>
            <person name="Xie Y."/>
            <person name="Shi X."/>
            <person name="Chang Y."/>
            <person name="Huang F."/>
            <person name="Chen Y."/>
            <person name="Hong S."/>
            <person name="Mi L."/>
            <person name="Sun Q."/>
            <person name="Zhang L."/>
            <person name="Zhou B."/>
            <person name="Peng R."/>
            <person name="Zhang X."/>
            <person name="Liu F."/>
        </authorList>
    </citation>
    <scope>NUCLEOTIDE SEQUENCE [LARGE SCALE GENOMIC DNA]</scope>
    <source>
        <strain evidence="6">cv. PA1801</strain>
    </source>
</reference>
<accession>A0A5B6WKD1</accession>
<dbReference type="InterPro" id="IPR013103">
    <property type="entry name" value="RVT_2"/>
</dbReference>
<dbReference type="InterPro" id="IPR039537">
    <property type="entry name" value="Retrotran_Ty1/copia-like"/>
</dbReference>
<dbReference type="PANTHER" id="PTHR42648:SF18">
    <property type="entry name" value="RETROTRANSPOSON, UNCLASSIFIED-LIKE PROTEIN"/>
    <property type="match status" value="1"/>
</dbReference>
<dbReference type="SUPFAM" id="SSF53098">
    <property type="entry name" value="Ribonuclease H-like"/>
    <property type="match status" value="1"/>
</dbReference>
<feature type="domain" description="Retroviral polymerase SH3-like" evidence="4">
    <location>
        <begin position="61"/>
        <end position="93"/>
    </location>
</feature>
<evidence type="ECO:0000256" key="1">
    <source>
        <dbReference type="ARBA" id="ARBA00022723"/>
    </source>
</evidence>
<organism evidence="5 6">
    <name type="scientific">Gossypium australe</name>
    <dbReference type="NCBI Taxonomy" id="47621"/>
    <lineage>
        <taxon>Eukaryota</taxon>
        <taxon>Viridiplantae</taxon>
        <taxon>Streptophyta</taxon>
        <taxon>Embryophyta</taxon>
        <taxon>Tracheophyta</taxon>
        <taxon>Spermatophyta</taxon>
        <taxon>Magnoliopsida</taxon>
        <taxon>eudicotyledons</taxon>
        <taxon>Gunneridae</taxon>
        <taxon>Pentapetalae</taxon>
        <taxon>rosids</taxon>
        <taxon>malvids</taxon>
        <taxon>Malvales</taxon>
        <taxon>Malvaceae</taxon>
        <taxon>Malvoideae</taxon>
        <taxon>Gossypium</taxon>
    </lineage>
</organism>
<dbReference type="InterPro" id="IPR057670">
    <property type="entry name" value="SH3_retrovirus"/>
</dbReference>
<protein>
    <submittedName>
        <fullName evidence="5">Pleiotropic drug resistance protein 3-like</fullName>
    </submittedName>
</protein>
<dbReference type="Pfam" id="PF25597">
    <property type="entry name" value="SH3_retrovirus"/>
    <property type="match status" value="1"/>
</dbReference>
<dbReference type="OrthoDB" id="1002630at2759"/>
<evidence type="ECO:0000259" key="3">
    <source>
        <dbReference type="Pfam" id="PF07727"/>
    </source>
</evidence>
<dbReference type="Proteomes" id="UP000325315">
    <property type="component" value="Unassembled WGS sequence"/>
</dbReference>
<evidence type="ECO:0000256" key="2">
    <source>
        <dbReference type="ARBA" id="ARBA00022801"/>
    </source>
</evidence>
<dbReference type="AlphaFoldDB" id="A0A5B6WKD1"/>
<proteinExistence type="predicted"/>
<dbReference type="InterPro" id="IPR012337">
    <property type="entry name" value="RNaseH-like_sf"/>
</dbReference>
<keyword evidence="6" id="KW-1185">Reference proteome</keyword>
<keyword evidence="2" id="KW-0378">Hydrolase</keyword>
<evidence type="ECO:0000259" key="4">
    <source>
        <dbReference type="Pfam" id="PF25597"/>
    </source>
</evidence>
<dbReference type="Pfam" id="PF07727">
    <property type="entry name" value="RVT_2"/>
    <property type="match status" value="1"/>
</dbReference>
<gene>
    <name evidence="5" type="ORF">EPI10_021866</name>
</gene>
<dbReference type="EMBL" id="SMMG02000003">
    <property type="protein sequence ID" value="KAA3481507.1"/>
    <property type="molecule type" value="Genomic_DNA"/>
</dbReference>
<evidence type="ECO:0000313" key="5">
    <source>
        <dbReference type="EMBL" id="KAA3481507.1"/>
    </source>
</evidence>
<dbReference type="GO" id="GO:0046872">
    <property type="term" value="F:metal ion binding"/>
    <property type="evidence" value="ECO:0007669"/>
    <property type="project" value="UniProtKB-KW"/>
</dbReference>
<name>A0A5B6WKD1_9ROSI</name>
<sequence>MDIARCLLFESKLPKELWAEVVNISVYLLNRLPTKIAKGKTPFKTWFGNKLYVSHLKVFGCVCFTHMPQVKRNKLERRSQPGIFLGYSRKGMRSIDEIYQRADVALLEPMTFEEAGTIELVDKPSHKKVIGVKWVFKTKLNADGSLNKLKARLVVKGFSQQYGIDYWETFTLVVRLDTIKLLLALAAQMGWKIHQLNVK</sequence>
<feature type="domain" description="Reverse transcriptase Ty1/copia-type" evidence="3">
    <location>
        <begin position="117"/>
        <end position="199"/>
    </location>
</feature>
<comment type="caution">
    <text evidence="5">The sequence shown here is derived from an EMBL/GenBank/DDBJ whole genome shotgun (WGS) entry which is preliminary data.</text>
</comment>
<evidence type="ECO:0000313" key="6">
    <source>
        <dbReference type="Proteomes" id="UP000325315"/>
    </source>
</evidence>